<dbReference type="AlphaFoldDB" id="A0A6M0K4I1"/>
<reference evidence="5 6" key="1">
    <citation type="submission" date="2020-02" db="EMBL/GenBank/DDBJ databases">
        <title>Genome sequences of Thiorhodococcus mannitoliphagus and Thiorhodococcus minor, purple sulfur photosynthetic bacteria in the gammaproteobacterial family, Chromatiaceae.</title>
        <authorList>
            <person name="Aviles F.A."/>
            <person name="Meyer T.E."/>
            <person name="Kyndt J.A."/>
        </authorList>
    </citation>
    <scope>NUCLEOTIDE SEQUENCE [LARGE SCALE GENOMIC DNA]</scope>
    <source>
        <strain evidence="5 6">DSM 11518</strain>
    </source>
</reference>
<organism evidence="5 6">
    <name type="scientific">Thiorhodococcus minor</name>
    <dbReference type="NCBI Taxonomy" id="57489"/>
    <lineage>
        <taxon>Bacteria</taxon>
        <taxon>Pseudomonadati</taxon>
        <taxon>Pseudomonadota</taxon>
        <taxon>Gammaproteobacteria</taxon>
        <taxon>Chromatiales</taxon>
        <taxon>Chromatiaceae</taxon>
        <taxon>Thiorhodococcus</taxon>
    </lineage>
</organism>
<name>A0A6M0K4I1_9GAMM</name>
<keyword evidence="6" id="KW-1185">Reference proteome</keyword>
<evidence type="ECO:0000256" key="3">
    <source>
        <dbReference type="ARBA" id="ARBA00023014"/>
    </source>
</evidence>
<evidence type="ECO:0000313" key="5">
    <source>
        <dbReference type="EMBL" id="NEV64181.1"/>
    </source>
</evidence>
<keyword evidence="3" id="KW-0411">Iron-sulfur</keyword>
<comment type="caution">
    <text evidence="5">The sequence shown here is derived from an EMBL/GenBank/DDBJ whole genome shotgun (WGS) entry which is preliminary data.</text>
</comment>
<dbReference type="GO" id="GO:0051536">
    <property type="term" value="F:iron-sulfur cluster binding"/>
    <property type="evidence" value="ECO:0007669"/>
    <property type="project" value="UniProtKB-KW"/>
</dbReference>
<proteinExistence type="predicted"/>
<dbReference type="PANTHER" id="PTHR40447:SF1">
    <property type="entry name" value="ANAEROBIC SULFITE REDUCTASE SUBUNIT A"/>
    <property type="match status" value="1"/>
</dbReference>
<dbReference type="Proteomes" id="UP000483379">
    <property type="component" value="Unassembled WGS sequence"/>
</dbReference>
<feature type="domain" description="4Fe-4S ferredoxin-type" evidence="4">
    <location>
        <begin position="337"/>
        <end position="365"/>
    </location>
</feature>
<dbReference type="PROSITE" id="PS00198">
    <property type="entry name" value="4FE4S_FER_1"/>
    <property type="match status" value="1"/>
</dbReference>
<dbReference type="Pfam" id="PF17179">
    <property type="entry name" value="Fer4_22"/>
    <property type="match status" value="1"/>
</dbReference>
<keyword evidence="1" id="KW-0479">Metal-binding</keyword>
<evidence type="ECO:0000256" key="2">
    <source>
        <dbReference type="ARBA" id="ARBA00023004"/>
    </source>
</evidence>
<dbReference type="InterPro" id="IPR009051">
    <property type="entry name" value="Helical_ferredxn"/>
</dbReference>
<dbReference type="EMBL" id="JAAIJQ010000077">
    <property type="protein sequence ID" value="NEV64181.1"/>
    <property type="molecule type" value="Genomic_DNA"/>
</dbReference>
<dbReference type="Gene3D" id="1.10.1060.10">
    <property type="entry name" value="Alpha-helical ferredoxin"/>
    <property type="match status" value="1"/>
</dbReference>
<sequence length="381" mass="41890">MPDTLLISTEALQGLLDALIAKGYQPVGPRLERGAIVYETLSAASDLPRGYLDEQGGGHYRLSKADPSSPETAGIFRYAVGPQSWKGFLFPSRQSLWRARRTETGFAFEPETDDAPAYAFLGARPCELAAMRIQDRVFQEGPYVDRGYAERRARAFVVAVNCTRAGGTCFCASMGTGPRAEDGFDLCLTELLDADDHAFLVEIGSASGRALMELVRHRTATPEEIERGRRAITDAAEQMGRRMPPDAAAILASNPEHPRWDQVAQRCLSCANCTLVCPTCFCSRVEDTTSLDGVEAARHRQWDSCFTLDFSYIHGGPVRRETAARYRHWITHKLSTWHAQFGTSGCTGCGRCITWCPVGIDITEEVAAIQATERAEPLGDE</sequence>
<dbReference type="PANTHER" id="PTHR40447">
    <property type="entry name" value="ANAEROBIC SULFITE REDUCTASE SUBUNIT A"/>
    <property type="match status" value="1"/>
</dbReference>
<dbReference type="InterPro" id="IPR017900">
    <property type="entry name" value="4Fe4S_Fe_S_CS"/>
</dbReference>
<evidence type="ECO:0000259" key="4">
    <source>
        <dbReference type="PROSITE" id="PS51379"/>
    </source>
</evidence>
<evidence type="ECO:0000256" key="1">
    <source>
        <dbReference type="ARBA" id="ARBA00022723"/>
    </source>
</evidence>
<dbReference type="InterPro" id="IPR017896">
    <property type="entry name" value="4Fe4S_Fe-S-bd"/>
</dbReference>
<dbReference type="RefSeq" id="WP_164454712.1">
    <property type="nucleotide sequence ID" value="NZ_JAAIJQ010000077.1"/>
</dbReference>
<dbReference type="PROSITE" id="PS51379">
    <property type="entry name" value="4FE4S_FER_2"/>
    <property type="match status" value="2"/>
</dbReference>
<accession>A0A6M0K4I1</accession>
<dbReference type="SUPFAM" id="SSF46548">
    <property type="entry name" value="alpha-helical ferredoxin"/>
    <property type="match status" value="1"/>
</dbReference>
<evidence type="ECO:0000313" key="6">
    <source>
        <dbReference type="Proteomes" id="UP000483379"/>
    </source>
</evidence>
<keyword evidence="2" id="KW-0408">Iron</keyword>
<gene>
    <name evidence="5" type="ORF">G3446_20215</name>
</gene>
<dbReference type="GO" id="GO:0046872">
    <property type="term" value="F:metal ion binding"/>
    <property type="evidence" value="ECO:0007669"/>
    <property type="project" value="UniProtKB-KW"/>
</dbReference>
<protein>
    <submittedName>
        <fullName evidence="5">Sulfite reductase subunit A</fullName>
    </submittedName>
</protein>
<feature type="domain" description="4Fe-4S ferredoxin-type" evidence="4">
    <location>
        <begin position="256"/>
        <end position="288"/>
    </location>
</feature>